<accession>A0A4Z0Z148</accession>
<proteinExistence type="predicted"/>
<evidence type="ECO:0000313" key="4">
    <source>
        <dbReference type="Proteomes" id="UP000297716"/>
    </source>
</evidence>
<evidence type="ECO:0000313" key="3">
    <source>
        <dbReference type="EMBL" id="TGJ85928.1"/>
    </source>
</evidence>
<feature type="region of interest" description="Disordered" evidence="2">
    <location>
        <begin position="65"/>
        <end position="100"/>
    </location>
</feature>
<evidence type="ECO:0000256" key="2">
    <source>
        <dbReference type="SAM" id="MobiDB-lite"/>
    </source>
</evidence>
<feature type="compositionally biased region" description="Polar residues" evidence="2">
    <location>
        <begin position="340"/>
        <end position="350"/>
    </location>
</feature>
<dbReference type="Proteomes" id="UP000297716">
    <property type="component" value="Unassembled WGS sequence"/>
</dbReference>
<organism evidence="3 4">
    <name type="scientific">Xylaria hypoxylon</name>
    <dbReference type="NCBI Taxonomy" id="37992"/>
    <lineage>
        <taxon>Eukaryota</taxon>
        <taxon>Fungi</taxon>
        <taxon>Dikarya</taxon>
        <taxon>Ascomycota</taxon>
        <taxon>Pezizomycotina</taxon>
        <taxon>Sordariomycetes</taxon>
        <taxon>Xylariomycetidae</taxon>
        <taxon>Xylariales</taxon>
        <taxon>Xylariaceae</taxon>
        <taxon>Xylaria</taxon>
    </lineage>
</organism>
<keyword evidence="1" id="KW-0175">Coiled coil</keyword>
<feature type="compositionally biased region" description="Polar residues" evidence="2">
    <location>
        <begin position="84"/>
        <end position="99"/>
    </location>
</feature>
<reference evidence="3 4" key="1">
    <citation type="submission" date="2019-03" db="EMBL/GenBank/DDBJ databases">
        <title>Draft genome sequence of Xylaria hypoxylon DSM 108379, a ubiquitous saprotrophic-parasitic fungi on hardwood.</title>
        <authorList>
            <person name="Buettner E."/>
            <person name="Leonhardt S."/>
            <person name="Gebauer A.M."/>
            <person name="Liers C."/>
            <person name="Hofrichter M."/>
            <person name="Kellner H."/>
        </authorList>
    </citation>
    <scope>NUCLEOTIDE SEQUENCE [LARGE SCALE GENOMIC DNA]</scope>
    <source>
        <strain evidence="3 4">DSM 108379</strain>
    </source>
</reference>
<dbReference type="OrthoDB" id="5396360at2759"/>
<feature type="region of interest" description="Disordered" evidence="2">
    <location>
        <begin position="338"/>
        <end position="393"/>
    </location>
</feature>
<name>A0A4Z0Z148_9PEZI</name>
<feature type="compositionally biased region" description="Polar residues" evidence="2">
    <location>
        <begin position="378"/>
        <end position="393"/>
    </location>
</feature>
<gene>
    <name evidence="3" type="ORF">E0Z10_g2802</name>
</gene>
<protein>
    <submittedName>
        <fullName evidence="3">Uncharacterized protein</fullName>
    </submittedName>
</protein>
<evidence type="ECO:0000256" key="1">
    <source>
        <dbReference type="SAM" id="Coils"/>
    </source>
</evidence>
<keyword evidence="4" id="KW-1185">Reference proteome</keyword>
<sequence>MWTKIGKNYISPVIEAEVAMDCLSSAVNHVLHEGQLLLRISSIQIKDLNSHVTVKPIVQRVLNLKNNPPVDDSEEDSADGDHGSTFSEDYNPRQATNENPELRRILKKINVQRETLERLDTAGHQVVASFNHAMQHMDGEVKLLKNEMAQVTCDLSVNSTNTRSLTDDILSTKIEIEEIKRALQPLAAHSHTEQEALSVTNAVAEGNTSLRVEFSGTWEKCQQRLILLESGLKNAQRDLQGFQALLEDVQTAAKAASSTSGPNNKEIIALQAELENLRQELALERSYKSSSTNPVFASRELDILTSSITKIGHRASQVETLQMEFELLKGRVQRMEAPSLTWQRDSTTDLQRQEPRHSQSINPKHKASPGFSAEDSNRPNIPSSTVSNVKDNHISWSGSPTAYQSAVSSLPSATAHSDAARISVPKLTKSGAVDKRTIKKSISKRMGTIRKAKR</sequence>
<feature type="coiled-coil region" evidence="1">
    <location>
        <begin position="232"/>
        <end position="287"/>
    </location>
</feature>
<comment type="caution">
    <text evidence="3">The sequence shown here is derived from an EMBL/GenBank/DDBJ whole genome shotgun (WGS) entry which is preliminary data.</text>
</comment>
<dbReference type="EMBL" id="SKBN01000036">
    <property type="protein sequence ID" value="TGJ85928.1"/>
    <property type="molecule type" value="Genomic_DNA"/>
</dbReference>
<dbReference type="AlphaFoldDB" id="A0A4Z0Z148"/>